<evidence type="ECO:0000256" key="2">
    <source>
        <dbReference type="SAM" id="SignalP"/>
    </source>
</evidence>
<evidence type="ECO:0000313" key="3">
    <source>
        <dbReference type="EMBL" id="SFS04377.1"/>
    </source>
</evidence>
<dbReference type="Proteomes" id="UP000199024">
    <property type="component" value="Unassembled WGS sequence"/>
</dbReference>
<feature type="region of interest" description="Disordered" evidence="1">
    <location>
        <begin position="181"/>
        <end position="216"/>
    </location>
</feature>
<feature type="region of interest" description="Disordered" evidence="1">
    <location>
        <begin position="72"/>
        <end position="100"/>
    </location>
</feature>
<keyword evidence="4" id="KW-1185">Reference proteome</keyword>
<protein>
    <recommendedName>
        <fullName evidence="5">LVIVD repeat-containing protein</fullName>
    </recommendedName>
</protein>
<organism evidence="3 4">
    <name type="scientific">Granulicella pectinivorans</name>
    <dbReference type="NCBI Taxonomy" id="474950"/>
    <lineage>
        <taxon>Bacteria</taxon>
        <taxon>Pseudomonadati</taxon>
        <taxon>Acidobacteriota</taxon>
        <taxon>Terriglobia</taxon>
        <taxon>Terriglobales</taxon>
        <taxon>Acidobacteriaceae</taxon>
        <taxon>Granulicella</taxon>
    </lineage>
</organism>
<feature type="compositionally biased region" description="Pro residues" evidence="1">
    <location>
        <begin position="81"/>
        <end position="98"/>
    </location>
</feature>
<gene>
    <name evidence="3" type="ORF">SAMN05421771_0908</name>
</gene>
<evidence type="ECO:0008006" key="5">
    <source>
        <dbReference type="Google" id="ProtNLM"/>
    </source>
</evidence>
<evidence type="ECO:0000313" key="4">
    <source>
        <dbReference type="Proteomes" id="UP000199024"/>
    </source>
</evidence>
<reference evidence="3 4" key="1">
    <citation type="submission" date="2016-10" db="EMBL/GenBank/DDBJ databases">
        <authorList>
            <person name="de Groot N.N."/>
        </authorList>
    </citation>
    <scope>NUCLEOTIDE SEQUENCE [LARGE SCALE GENOMIC DNA]</scope>
    <source>
        <strain evidence="3 4">DSM 21001</strain>
    </source>
</reference>
<feature type="signal peptide" evidence="2">
    <location>
        <begin position="1"/>
        <end position="22"/>
    </location>
</feature>
<dbReference type="OrthoDB" id="4300819at2"/>
<feature type="chain" id="PRO_5011505178" description="LVIVD repeat-containing protein" evidence="2">
    <location>
        <begin position="23"/>
        <end position="638"/>
    </location>
</feature>
<dbReference type="EMBL" id="FOZL01000001">
    <property type="protein sequence ID" value="SFS04377.1"/>
    <property type="molecule type" value="Genomic_DNA"/>
</dbReference>
<name>A0A1I6LLD0_9BACT</name>
<accession>A0A1I6LLD0</accession>
<evidence type="ECO:0000256" key="1">
    <source>
        <dbReference type="SAM" id="MobiDB-lite"/>
    </source>
</evidence>
<dbReference type="STRING" id="474950.SAMN05421771_0908"/>
<proteinExistence type="predicted"/>
<keyword evidence="2" id="KW-0732">Signal</keyword>
<dbReference type="AlphaFoldDB" id="A0A1I6LLD0"/>
<feature type="compositionally biased region" description="Pro residues" evidence="1">
    <location>
        <begin position="181"/>
        <end position="195"/>
    </location>
</feature>
<dbReference type="RefSeq" id="WP_089837003.1">
    <property type="nucleotide sequence ID" value="NZ_FOZL01000001.1"/>
</dbReference>
<sequence>MLKRLTASLVAITLSAPVAVLAQVALPAKPTVYNNPQLPNDPRVGLKGGVTDAGIAESGMHLIVNLPKPPGFAAGTTPQEAAPPPPPPAPVPGAPARPPRALQLGSTNSDLAFSGQYIIVGNYNGFNIYDASNPEKTKLTTSVMCPGSQDDVTVYGHLLFLSIESTGSRLDCGTQGIPLPPGFVAPVRQGPPPAGAPGAGAPPQRSPRAVEPPNPERFRGVRIFDISDILHPKQVAAVQTCRGTHTNTLVTDPADKDNVYLYLSGYAPIRSSEELAGCSAGGVDDPNTALYTIVVIKVPVAHPELSKVVNSPRIFSDPATGAMNGLAVGNLHGEGAAPQPVSGCHDITVYPAIGLAAGACTRVGILLDIKDPVHPKRVAAISDPNFSFWHSAMFNNAGDRVIFSDEWGGGGQPRCRAADPMTWGADSIFTLKGAELTLDSYYKMPAPQTELENCTAHNGNLIPVPGRDIEVQSWYQGGVSIMDYTDPKKPFEIAYFDRGPLDSTKFIDGGLWSAYWYNGYIYGAEIARGLDVYKMVPSTFLSENEIAAARQITMSQMNPQYQEKIVYPPTFVTGKAYVDQLVRSNALPAAKGTALMAAMDKKKTKELKAFAVALNKDASSASPADAARMTALAAILTR</sequence>